<gene>
    <name evidence="1" type="ORF">HMPREF9193_00627</name>
</gene>
<organism evidence="1 2">
    <name type="scientific">Treponema lecithinolyticum ATCC 700332</name>
    <dbReference type="NCBI Taxonomy" id="1321815"/>
    <lineage>
        <taxon>Bacteria</taxon>
        <taxon>Pseudomonadati</taxon>
        <taxon>Spirochaetota</taxon>
        <taxon>Spirochaetia</taxon>
        <taxon>Spirochaetales</taxon>
        <taxon>Treponemataceae</taxon>
        <taxon>Treponema</taxon>
    </lineage>
</organism>
<reference evidence="1 2" key="1">
    <citation type="submission" date="2013-08" db="EMBL/GenBank/DDBJ databases">
        <authorList>
            <person name="Weinstock G."/>
            <person name="Sodergren E."/>
            <person name="Wylie T."/>
            <person name="Fulton L."/>
            <person name="Fulton R."/>
            <person name="Fronick C."/>
            <person name="O'Laughlin M."/>
            <person name="Godfrey J."/>
            <person name="Miner T."/>
            <person name="Herter B."/>
            <person name="Appelbaum E."/>
            <person name="Cordes M."/>
            <person name="Lek S."/>
            <person name="Wollam A."/>
            <person name="Pepin K.H."/>
            <person name="Palsikar V.B."/>
            <person name="Mitreva M."/>
            <person name="Wilson R.K."/>
        </authorList>
    </citation>
    <scope>NUCLEOTIDE SEQUENCE [LARGE SCALE GENOMIC DNA]</scope>
    <source>
        <strain evidence="1 2">ATCC 700332</strain>
    </source>
</reference>
<dbReference type="SMART" id="SM01149">
    <property type="entry name" value="DUF1237"/>
    <property type="match status" value="1"/>
</dbReference>
<dbReference type="Gene3D" id="1.50.10.10">
    <property type="match status" value="1"/>
</dbReference>
<dbReference type="PANTHER" id="PTHR31047:SF0">
    <property type="entry name" value="MEIOTICALLY UP-REGULATED GENE 157 PROTEIN"/>
    <property type="match status" value="1"/>
</dbReference>
<dbReference type="InterPro" id="IPR008313">
    <property type="entry name" value="GH125"/>
</dbReference>
<sequence>MEDFFRKIEERFKDTPGIAAFFCKRFMYTLEKTIRYTDDGGIFVITGDIPAMWLRDSSCQLEPYFAIARENKDIAEIIVKLVQKQIQYILIDPYANAFNETANGKRWAQDKTKMSDWVWERKYEIDSLCYPIRTAYKLWKTTGRTDHFSAEFHQALKTILHVWDIEQNHENVSEYTFERENCYFTDTLSRGGKGALTKPDIGLLWSGFRPSDDACVYGYLIPANMFACVVLDYMAEIAEDIFYDPDLAHRSSKLQSTIRTSIEKNAVVHHEKFGAVYAYEIDGFGQYNIMDDANVPSLLSAPFLGYVSAENEVYQNTRRLILSDMNPYFYKGQAASGIGSPHTPINHVWPISLVMQGLTCPDKNEKKRILELLLRTDGGTGCMHESFNVDEPRTYTREWFSWADAFFCTLVLDYCGLCA</sequence>
<dbReference type="PANTHER" id="PTHR31047">
    <property type="entry name" value="MEIOTICALLY UP-REGULATED GENE 157 PROTEIN"/>
    <property type="match status" value="1"/>
</dbReference>
<dbReference type="SUPFAM" id="SSF48208">
    <property type="entry name" value="Six-hairpin glycosidases"/>
    <property type="match status" value="1"/>
</dbReference>
<keyword evidence="2" id="KW-1185">Reference proteome</keyword>
<comment type="caution">
    <text evidence="1">The sequence shown here is derived from an EMBL/GenBank/DDBJ whole genome shotgun (WGS) entry which is preliminary data.</text>
</comment>
<proteinExistence type="predicted"/>
<dbReference type="InterPro" id="IPR012341">
    <property type="entry name" value="6hp_glycosidase-like_sf"/>
</dbReference>
<evidence type="ECO:0008006" key="3">
    <source>
        <dbReference type="Google" id="ProtNLM"/>
    </source>
</evidence>
<protein>
    <recommendedName>
        <fullName evidence="3">Metal-independent alpha-mannosidase</fullName>
    </recommendedName>
</protein>
<dbReference type="Pfam" id="PF06824">
    <property type="entry name" value="Glyco_hydro_125"/>
    <property type="match status" value="1"/>
</dbReference>
<accession>A0ABN0P0J0</accession>
<dbReference type="EMBL" id="AWVH01000013">
    <property type="protein sequence ID" value="ERJ93906.1"/>
    <property type="molecule type" value="Genomic_DNA"/>
</dbReference>
<evidence type="ECO:0000313" key="2">
    <source>
        <dbReference type="Proteomes" id="UP000016649"/>
    </source>
</evidence>
<dbReference type="PIRSF" id="PIRSF028846">
    <property type="entry name" value="UCP028846"/>
    <property type="match status" value="1"/>
</dbReference>
<evidence type="ECO:0000313" key="1">
    <source>
        <dbReference type="EMBL" id="ERJ93906.1"/>
    </source>
</evidence>
<dbReference type="Proteomes" id="UP000016649">
    <property type="component" value="Unassembled WGS sequence"/>
</dbReference>
<name>A0ABN0P0J0_TRELE</name>
<dbReference type="InterPro" id="IPR008928">
    <property type="entry name" value="6-hairpin_glycosidase_sf"/>
</dbReference>
<dbReference type="RefSeq" id="WP_021686475.1">
    <property type="nucleotide sequence ID" value="NZ_KI260556.1"/>
</dbReference>